<dbReference type="PROSITE" id="PS01173">
    <property type="entry name" value="LIPASE_GDXG_HIS"/>
    <property type="match status" value="1"/>
</dbReference>
<evidence type="ECO:0000259" key="4">
    <source>
        <dbReference type="Pfam" id="PF07859"/>
    </source>
</evidence>
<accession>A0A9Q1LBS7</accession>
<protein>
    <recommendedName>
        <fullName evidence="4">Alpha/beta hydrolase fold-3 domain-containing protein</fullName>
    </recommendedName>
</protein>
<dbReference type="InterPro" id="IPR033140">
    <property type="entry name" value="Lipase_GDXG_put_SER_AS"/>
</dbReference>
<dbReference type="PANTHER" id="PTHR23024:SF488">
    <property type="entry name" value="ALPHA_BETA HYDROLASE FOLD-3 DOMAIN-CONTAINING PROTEIN"/>
    <property type="match status" value="1"/>
</dbReference>
<dbReference type="OrthoDB" id="408631at2759"/>
<reference evidence="6" key="1">
    <citation type="journal article" date="2023" name="Proc. Natl. Acad. Sci. U.S.A.">
        <title>Genomic and structural basis for evolution of tropane alkaloid biosynthesis.</title>
        <authorList>
            <person name="Wanga Y.-J."/>
            <person name="Taina T."/>
            <person name="Yua J.-Y."/>
            <person name="Lia J."/>
            <person name="Xua B."/>
            <person name="Chenc J."/>
            <person name="D'Auriad J.C."/>
            <person name="Huanga J.-P."/>
            <person name="Huanga S.-X."/>
        </authorList>
    </citation>
    <scope>NUCLEOTIDE SEQUENCE [LARGE SCALE GENOMIC DNA]</scope>
    <source>
        <strain evidence="6">cv. KIB-2019</strain>
    </source>
</reference>
<dbReference type="GO" id="GO:0016787">
    <property type="term" value="F:hydrolase activity"/>
    <property type="evidence" value="ECO:0007669"/>
    <property type="project" value="UniProtKB-KW"/>
</dbReference>
<comment type="caution">
    <text evidence="5">The sequence shown here is derived from an EMBL/GenBank/DDBJ whole genome shotgun (WGS) entry which is preliminary data.</text>
</comment>
<dbReference type="SUPFAM" id="SSF53474">
    <property type="entry name" value="alpha/beta-Hydrolases"/>
    <property type="match status" value="1"/>
</dbReference>
<dbReference type="Pfam" id="PF07859">
    <property type="entry name" value="Abhydrolase_3"/>
    <property type="match status" value="1"/>
</dbReference>
<dbReference type="InterPro" id="IPR013094">
    <property type="entry name" value="AB_hydrolase_3"/>
</dbReference>
<proteinExistence type="inferred from homology"/>
<dbReference type="AlphaFoldDB" id="A0A9Q1LBS7"/>
<evidence type="ECO:0000256" key="2">
    <source>
        <dbReference type="ARBA" id="ARBA00022801"/>
    </source>
</evidence>
<dbReference type="InterPro" id="IPR029058">
    <property type="entry name" value="AB_hydrolase_fold"/>
</dbReference>
<dbReference type="PANTHER" id="PTHR23024">
    <property type="entry name" value="ARYLACETAMIDE DEACETYLASE"/>
    <property type="match status" value="1"/>
</dbReference>
<evidence type="ECO:0000313" key="6">
    <source>
        <dbReference type="Proteomes" id="UP001152561"/>
    </source>
</evidence>
<evidence type="ECO:0000313" key="5">
    <source>
        <dbReference type="EMBL" id="KAJ8533664.1"/>
    </source>
</evidence>
<keyword evidence="2" id="KW-0378">Hydrolase</keyword>
<dbReference type="InterPro" id="IPR050466">
    <property type="entry name" value="Carboxylest/Gibb_receptor"/>
</dbReference>
<dbReference type="EMBL" id="JAJAGQ010000019">
    <property type="protein sequence ID" value="KAJ8533664.1"/>
    <property type="molecule type" value="Genomic_DNA"/>
</dbReference>
<sequence>MVSIPADEIAHDFSPFFRVYKDGRVERFHYSIYVSPSDNPNTGVRSKDVNNNSARLYLPKITENNQKFPLLIYIHGGGFSIESAFSTGHDKYLHSIVAKANVVVISIDYRLAPEHPLPACYDDSWAVITWAALHVEMCDHLILTEEEFIKEAWLKDHVDFSHVFLAGDSAGANIVHDMVVRASASEKPLGDGFRIVGTALIHPFFGNDEPDEYCLFIFPECQGLDDPRLNPAAHPRLLSNLVCLRIKVFTAEKDFLRDRSLTYYYALKKSGWKGEVEIMETQGEDHVFHLLEPTCEKAGILMKRLVDFFNEKI</sequence>
<keyword evidence="6" id="KW-1185">Reference proteome</keyword>
<feature type="active site" evidence="3">
    <location>
        <position position="169"/>
    </location>
</feature>
<evidence type="ECO:0000256" key="1">
    <source>
        <dbReference type="ARBA" id="ARBA00010515"/>
    </source>
</evidence>
<dbReference type="InterPro" id="IPR002168">
    <property type="entry name" value="Lipase_GDXG_HIS_AS"/>
</dbReference>
<comment type="similarity">
    <text evidence="1">Belongs to the 'GDXG' lipolytic enzyme family.</text>
</comment>
<organism evidence="5 6">
    <name type="scientific">Anisodus acutangulus</name>
    <dbReference type="NCBI Taxonomy" id="402998"/>
    <lineage>
        <taxon>Eukaryota</taxon>
        <taxon>Viridiplantae</taxon>
        <taxon>Streptophyta</taxon>
        <taxon>Embryophyta</taxon>
        <taxon>Tracheophyta</taxon>
        <taxon>Spermatophyta</taxon>
        <taxon>Magnoliopsida</taxon>
        <taxon>eudicotyledons</taxon>
        <taxon>Gunneridae</taxon>
        <taxon>Pentapetalae</taxon>
        <taxon>asterids</taxon>
        <taxon>lamiids</taxon>
        <taxon>Solanales</taxon>
        <taxon>Solanaceae</taxon>
        <taxon>Solanoideae</taxon>
        <taxon>Hyoscyameae</taxon>
        <taxon>Anisodus</taxon>
    </lineage>
</organism>
<gene>
    <name evidence="5" type="ORF">K7X08_006988</name>
</gene>
<feature type="domain" description="Alpha/beta hydrolase fold-3" evidence="4">
    <location>
        <begin position="71"/>
        <end position="289"/>
    </location>
</feature>
<dbReference type="Proteomes" id="UP001152561">
    <property type="component" value="Unassembled WGS sequence"/>
</dbReference>
<evidence type="ECO:0000256" key="3">
    <source>
        <dbReference type="PROSITE-ProRule" id="PRU10038"/>
    </source>
</evidence>
<dbReference type="PROSITE" id="PS01174">
    <property type="entry name" value="LIPASE_GDXG_SER"/>
    <property type="match status" value="1"/>
</dbReference>
<dbReference type="Gene3D" id="3.40.50.1820">
    <property type="entry name" value="alpha/beta hydrolase"/>
    <property type="match status" value="1"/>
</dbReference>
<name>A0A9Q1LBS7_9SOLA</name>